<reference evidence="1" key="1">
    <citation type="submission" date="2020-04" db="EMBL/GenBank/DDBJ databases">
        <title>Draft genome resource of the tomato pathogen Pseudocercospora fuligena.</title>
        <authorList>
            <person name="Zaccaron A."/>
        </authorList>
    </citation>
    <scope>NUCLEOTIDE SEQUENCE</scope>
    <source>
        <strain evidence="1">PF001</strain>
    </source>
</reference>
<dbReference type="AlphaFoldDB" id="A0A8H6VLW6"/>
<evidence type="ECO:0000313" key="2">
    <source>
        <dbReference type="Proteomes" id="UP000660729"/>
    </source>
</evidence>
<dbReference type="EMBL" id="JABCIY010000101">
    <property type="protein sequence ID" value="KAF7192929.1"/>
    <property type="molecule type" value="Genomic_DNA"/>
</dbReference>
<sequence length="126" mass="15403">MLTHCQARQDLSDQVKAVQQAKRDWDDHDFDNYHWPDNNDFDDLDDLDDFDDFVDDLDDWWDRRRNAPAGPLRRRDDFDDFDDFVDGLDDWWDRRRNVPSRPQRRHAGKAVRRRNARFGRRGIVRE</sequence>
<evidence type="ECO:0000313" key="1">
    <source>
        <dbReference type="EMBL" id="KAF7192929.1"/>
    </source>
</evidence>
<comment type="caution">
    <text evidence="1">The sequence shown here is derived from an EMBL/GenBank/DDBJ whole genome shotgun (WGS) entry which is preliminary data.</text>
</comment>
<proteinExistence type="predicted"/>
<accession>A0A8H6VLW6</accession>
<name>A0A8H6VLW6_9PEZI</name>
<gene>
    <name evidence="1" type="ORF">HII31_05740</name>
</gene>
<protein>
    <submittedName>
        <fullName evidence="1">Uncharacterized protein</fullName>
    </submittedName>
</protein>
<keyword evidence="2" id="KW-1185">Reference proteome</keyword>
<organism evidence="1 2">
    <name type="scientific">Pseudocercospora fuligena</name>
    <dbReference type="NCBI Taxonomy" id="685502"/>
    <lineage>
        <taxon>Eukaryota</taxon>
        <taxon>Fungi</taxon>
        <taxon>Dikarya</taxon>
        <taxon>Ascomycota</taxon>
        <taxon>Pezizomycotina</taxon>
        <taxon>Dothideomycetes</taxon>
        <taxon>Dothideomycetidae</taxon>
        <taxon>Mycosphaerellales</taxon>
        <taxon>Mycosphaerellaceae</taxon>
        <taxon>Pseudocercospora</taxon>
    </lineage>
</organism>
<dbReference type="Proteomes" id="UP000660729">
    <property type="component" value="Unassembled WGS sequence"/>
</dbReference>